<name>A0A4P7VQS6_9BACT</name>
<dbReference type="Proteomes" id="UP000297031">
    <property type="component" value="Chromosome"/>
</dbReference>
<dbReference type="SFLD" id="SFLDS00003">
    <property type="entry name" value="Haloacid_Dehalogenase"/>
    <property type="match status" value="1"/>
</dbReference>
<evidence type="ECO:0000313" key="2">
    <source>
        <dbReference type="Proteomes" id="UP000297031"/>
    </source>
</evidence>
<keyword evidence="2" id="KW-1185">Reference proteome</keyword>
<dbReference type="InterPro" id="IPR023198">
    <property type="entry name" value="PGP-like_dom2"/>
</dbReference>
<dbReference type="Gene3D" id="3.40.50.1000">
    <property type="entry name" value="HAD superfamily/HAD-like"/>
    <property type="match status" value="1"/>
</dbReference>
<dbReference type="OrthoDB" id="9797415at2"/>
<dbReference type="SUPFAM" id="SSF56784">
    <property type="entry name" value="HAD-like"/>
    <property type="match status" value="1"/>
</dbReference>
<dbReference type="PRINTS" id="PR00413">
    <property type="entry name" value="HADHALOGNASE"/>
</dbReference>
<protein>
    <submittedName>
        <fullName evidence="1">HAD family phosphatase</fullName>
    </submittedName>
</protein>
<dbReference type="SFLD" id="SFLDG01129">
    <property type="entry name" value="C1.5:_HAD__Beta-PGM__Phosphata"/>
    <property type="match status" value="1"/>
</dbReference>
<dbReference type="InterPro" id="IPR036412">
    <property type="entry name" value="HAD-like_sf"/>
</dbReference>
<dbReference type="KEGG" id="mgod:E7746_12415"/>
<accession>A0A4P7VQS6</accession>
<sequence length="206" mass="23742">MIKNLLFDLGGVIMDIRRQNCEAAFRRLGMNDIDRFLGDYGQKGPFLKLEEGKITEEEFREEVRRHIPEDVDDAAIDNAFNQFLVGIPLRRLQELRKLRERFGIYLLSNTNSIMWNSRIAEEFRQEGLQLHDYFDGTVTSFEEKCIKPDAEIFERVVSKLGIQPEETLFFDDSQANVDAAAALGFNIMHVAPGKEFYDLIAEKGLS</sequence>
<reference evidence="1 2" key="1">
    <citation type="submission" date="2019-02" db="EMBL/GenBank/DDBJ databases">
        <title>Isolation and identification of novel species under the genus Muribaculum.</title>
        <authorList>
            <person name="Miyake S."/>
            <person name="Ding Y."/>
            <person name="Low A."/>
            <person name="Soh M."/>
            <person name="Seedorf H."/>
        </authorList>
    </citation>
    <scope>NUCLEOTIDE SEQUENCE [LARGE SCALE GENOMIC DNA]</scope>
    <source>
        <strain evidence="1 2">TLL-A4</strain>
    </source>
</reference>
<dbReference type="Gene3D" id="1.10.150.240">
    <property type="entry name" value="Putative phosphatase, domain 2"/>
    <property type="match status" value="1"/>
</dbReference>
<evidence type="ECO:0000313" key="1">
    <source>
        <dbReference type="EMBL" id="QCD36625.1"/>
    </source>
</evidence>
<dbReference type="AlphaFoldDB" id="A0A4P7VQS6"/>
<dbReference type="InterPro" id="IPR006439">
    <property type="entry name" value="HAD-SF_hydro_IA"/>
</dbReference>
<gene>
    <name evidence="1" type="ORF">E7746_12415</name>
</gene>
<dbReference type="InterPro" id="IPR023214">
    <property type="entry name" value="HAD_sf"/>
</dbReference>
<dbReference type="Pfam" id="PF00702">
    <property type="entry name" value="Hydrolase"/>
    <property type="match status" value="1"/>
</dbReference>
<dbReference type="CDD" id="cd02603">
    <property type="entry name" value="HAD_sEH-N_like"/>
    <property type="match status" value="1"/>
</dbReference>
<dbReference type="EMBL" id="CP039393">
    <property type="protein sequence ID" value="QCD36625.1"/>
    <property type="molecule type" value="Genomic_DNA"/>
</dbReference>
<organism evidence="1 2">
    <name type="scientific">Muribaculum gordoncarteri</name>
    <dbReference type="NCBI Taxonomy" id="2530390"/>
    <lineage>
        <taxon>Bacteria</taxon>
        <taxon>Pseudomonadati</taxon>
        <taxon>Bacteroidota</taxon>
        <taxon>Bacteroidia</taxon>
        <taxon>Bacteroidales</taxon>
        <taxon>Muribaculaceae</taxon>
        <taxon>Muribaculum</taxon>
    </lineage>
</organism>
<dbReference type="NCBIfam" id="TIGR01509">
    <property type="entry name" value="HAD-SF-IA-v3"/>
    <property type="match status" value="1"/>
</dbReference>
<dbReference type="RefSeq" id="WP_123394748.1">
    <property type="nucleotide sequence ID" value="NZ_CANQMU010000008.1"/>
</dbReference>
<proteinExistence type="predicted"/>
<dbReference type="PANTHER" id="PTHR43611:SF3">
    <property type="entry name" value="FLAVIN MONONUCLEOTIDE HYDROLASE 1, CHLOROPLATIC"/>
    <property type="match status" value="1"/>
</dbReference>
<dbReference type="PANTHER" id="PTHR43611">
    <property type="entry name" value="ALPHA-D-GLUCOSE 1-PHOSPHATE PHOSPHATASE"/>
    <property type="match status" value="1"/>
</dbReference>